<dbReference type="EMBL" id="KZ293417">
    <property type="protein sequence ID" value="PBK75679.1"/>
    <property type="molecule type" value="Genomic_DNA"/>
</dbReference>
<evidence type="ECO:0000313" key="1">
    <source>
        <dbReference type="EMBL" id="PBK75679.1"/>
    </source>
</evidence>
<dbReference type="AlphaFoldDB" id="A0A2H3BXU9"/>
<protein>
    <submittedName>
        <fullName evidence="1">Uncharacterized protein</fullName>
    </submittedName>
</protein>
<organism evidence="1 2">
    <name type="scientific">Armillaria solidipes</name>
    <dbReference type="NCBI Taxonomy" id="1076256"/>
    <lineage>
        <taxon>Eukaryota</taxon>
        <taxon>Fungi</taxon>
        <taxon>Dikarya</taxon>
        <taxon>Basidiomycota</taxon>
        <taxon>Agaricomycotina</taxon>
        <taxon>Agaricomycetes</taxon>
        <taxon>Agaricomycetidae</taxon>
        <taxon>Agaricales</taxon>
        <taxon>Marasmiineae</taxon>
        <taxon>Physalacriaceae</taxon>
        <taxon>Armillaria</taxon>
    </lineage>
</organism>
<evidence type="ECO:0000313" key="2">
    <source>
        <dbReference type="Proteomes" id="UP000218334"/>
    </source>
</evidence>
<accession>A0A2H3BXU9</accession>
<keyword evidence="2" id="KW-1185">Reference proteome</keyword>
<name>A0A2H3BXU9_9AGAR</name>
<reference evidence="2" key="1">
    <citation type="journal article" date="2017" name="Nat. Ecol. Evol.">
        <title>Genome expansion and lineage-specific genetic innovations in the forest pathogenic fungi Armillaria.</title>
        <authorList>
            <person name="Sipos G."/>
            <person name="Prasanna A.N."/>
            <person name="Walter M.C."/>
            <person name="O'Connor E."/>
            <person name="Balint B."/>
            <person name="Krizsan K."/>
            <person name="Kiss B."/>
            <person name="Hess J."/>
            <person name="Varga T."/>
            <person name="Slot J."/>
            <person name="Riley R."/>
            <person name="Boka B."/>
            <person name="Rigling D."/>
            <person name="Barry K."/>
            <person name="Lee J."/>
            <person name="Mihaltcheva S."/>
            <person name="LaButti K."/>
            <person name="Lipzen A."/>
            <person name="Waldron R."/>
            <person name="Moloney N.M."/>
            <person name="Sperisen C."/>
            <person name="Kredics L."/>
            <person name="Vagvoelgyi C."/>
            <person name="Patrignani A."/>
            <person name="Fitzpatrick D."/>
            <person name="Nagy I."/>
            <person name="Doyle S."/>
            <person name="Anderson J.B."/>
            <person name="Grigoriev I.V."/>
            <person name="Gueldener U."/>
            <person name="Muensterkoetter M."/>
            <person name="Nagy L.G."/>
        </authorList>
    </citation>
    <scope>NUCLEOTIDE SEQUENCE [LARGE SCALE GENOMIC DNA]</scope>
    <source>
        <strain evidence="2">28-4</strain>
    </source>
</reference>
<gene>
    <name evidence="1" type="ORF">ARMSODRAFT_949995</name>
</gene>
<sequence>MTDVLEHTHSSKTSRVKRGCFITSRWRSKYAGQTTGLSHSRTFPIGCSYACSLAAWLFTFHCLDCLVAVHALQRPQSMRNSPQPTHPKSCTPVRGDGHYYFVTLRLCRCQSVLKYNSILELQTFTGAMDLWLLLCGCFRQSKVGEVGPTGCLSSCEFDLILDSDKAAAPNDINVLWIYAVLTSISMSTMSLS</sequence>
<dbReference type="Proteomes" id="UP000218334">
    <property type="component" value="Unassembled WGS sequence"/>
</dbReference>
<proteinExistence type="predicted"/>